<dbReference type="Proteomes" id="UP000765509">
    <property type="component" value="Unassembled WGS sequence"/>
</dbReference>
<proteinExistence type="predicted"/>
<evidence type="ECO:0000313" key="1">
    <source>
        <dbReference type="EMBL" id="MBW0489906.1"/>
    </source>
</evidence>
<dbReference type="OrthoDB" id="3344688at2759"/>
<sequence length="180" mass="20275">MFKNHGFHHIKTYADADWGNSPIDRRLVSGFTVSINLHLILWRSKKQQTVSHSKMEAEYKSLSDAAKETTWLINLINEIQLTKSPLDPVLLNETKGAIDLALNDANHSGFKTKHMDIKFHFIREFLKKGIMMLKHGPTTAINADFLTKSVGKPILHKSLSIHNLLKKTCALSLCSLQGGM</sequence>
<dbReference type="CDD" id="cd09272">
    <property type="entry name" value="RNase_HI_RT_Ty1"/>
    <property type="match status" value="1"/>
</dbReference>
<evidence type="ECO:0000313" key="2">
    <source>
        <dbReference type="Proteomes" id="UP000765509"/>
    </source>
</evidence>
<keyword evidence="2" id="KW-1185">Reference proteome</keyword>
<protein>
    <recommendedName>
        <fullName evidence="3">Copia protein</fullName>
    </recommendedName>
</protein>
<name>A0A9Q3CWV1_9BASI</name>
<dbReference type="AlphaFoldDB" id="A0A9Q3CWV1"/>
<reference evidence="1" key="1">
    <citation type="submission" date="2021-03" db="EMBL/GenBank/DDBJ databases">
        <title>Draft genome sequence of rust myrtle Austropuccinia psidii MF-1, a brazilian biotype.</title>
        <authorList>
            <person name="Quecine M.C."/>
            <person name="Pachon D.M.R."/>
            <person name="Bonatelli M.L."/>
            <person name="Correr F.H."/>
            <person name="Franceschini L.M."/>
            <person name="Leite T.F."/>
            <person name="Margarido G.R.A."/>
            <person name="Almeida C.A."/>
            <person name="Ferrarezi J.A."/>
            <person name="Labate C.A."/>
        </authorList>
    </citation>
    <scope>NUCLEOTIDE SEQUENCE</scope>
    <source>
        <strain evidence="1">MF-1</strain>
    </source>
</reference>
<organism evidence="1 2">
    <name type="scientific">Austropuccinia psidii MF-1</name>
    <dbReference type="NCBI Taxonomy" id="1389203"/>
    <lineage>
        <taxon>Eukaryota</taxon>
        <taxon>Fungi</taxon>
        <taxon>Dikarya</taxon>
        <taxon>Basidiomycota</taxon>
        <taxon>Pucciniomycotina</taxon>
        <taxon>Pucciniomycetes</taxon>
        <taxon>Pucciniales</taxon>
        <taxon>Sphaerophragmiaceae</taxon>
        <taxon>Austropuccinia</taxon>
    </lineage>
</organism>
<comment type="caution">
    <text evidence="1">The sequence shown here is derived from an EMBL/GenBank/DDBJ whole genome shotgun (WGS) entry which is preliminary data.</text>
</comment>
<dbReference type="PANTHER" id="PTHR11439">
    <property type="entry name" value="GAG-POL-RELATED RETROTRANSPOSON"/>
    <property type="match status" value="1"/>
</dbReference>
<gene>
    <name evidence="1" type="ORF">O181_029621</name>
</gene>
<dbReference type="PANTHER" id="PTHR11439:SF440">
    <property type="entry name" value="INTEGRASE CATALYTIC DOMAIN-CONTAINING PROTEIN"/>
    <property type="match status" value="1"/>
</dbReference>
<accession>A0A9Q3CWV1</accession>
<evidence type="ECO:0008006" key="3">
    <source>
        <dbReference type="Google" id="ProtNLM"/>
    </source>
</evidence>
<dbReference type="EMBL" id="AVOT02010316">
    <property type="protein sequence ID" value="MBW0489906.1"/>
    <property type="molecule type" value="Genomic_DNA"/>
</dbReference>